<name>X7XQK1_MYCKA</name>
<organism evidence="2 3">
    <name type="scientific">Mycobacterium kansasii 662</name>
    <dbReference type="NCBI Taxonomy" id="1299326"/>
    <lineage>
        <taxon>Bacteria</taxon>
        <taxon>Bacillati</taxon>
        <taxon>Actinomycetota</taxon>
        <taxon>Actinomycetes</taxon>
        <taxon>Mycobacteriales</taxon>
        <taxon>Mycobacteriaceae</taxon>
        <taxon>Mycobacterium</taxon>
    </lineage>
</organism>
<sequence>MRFHRRWTFTGDHIRVEGAAPEHRPTRSRGVLRADRPGSAGPVAAKYSDVYLTWGEPLGAVGGQTGLDWRAGGRAGRKLCSTAYGFT</sequence>
<proteinExistence type="predicted"/>
<evidence type="ECO:0000313" key="2">
    <source>
        <dbReference type="EMBL" id="ETZ96464.1"/>
    </source>
</evidence>
<dbReference type="PATRIC" id="fig|1299326.3.peg.6693"/>
<dbReference type="AlphaFoldDB" id="X7XQK1"/>
<evidence type="ECO:0000313" key="3">
    <source>
        <dbReference type="Proteomes" id="UP000020561"/>
    </source>
</evidence>
<feature type="region of interest" description="Disordered" evidence="1">
    <location>
        <begin position="18"/>
        <end position="38"/>
    </location>
</feature>
<dbReference type="Proteomes" id="UP000020561">
    <property type="component" value="Unassembled WGS sequence"/>
</dbReference>
<reference evidence="2 3" key="1">
    <citation type="submission" date="2013-12" db="EMBL/GenBank/DDBJ databases">
        <authorList>
            <person name="Brown-Elliot B."/>
            <person name="Wallace R."/>
            <person name="Lenaerts A."/>
            <person name="Ordway D."/>
            <person name="DeGroote M.A."/>
            <person name="Parker T."/>
            <person name="Sizemore C."/>
            <person name="Tallon L.J."/>
            <person name="Sadzewicz L.K."/>
            <person name="Sengamalay N."/>
            <person name="Fraser C.M."/>
            <person name="Hine E."/>
            <person name="Shefchek K.A."/>
            <person name="Das S.P."/>
            <person name="Tettelin H."/>
        </authorList>
    </citation>
    <scope>NUCLEOTIDE SEQUENCE [LARGE SCALE GENOMIC DNA]</scope>
    <source>
        <strain evidence="2 3">662</strain>
    </source>
</reference>
<dbReference type="EMBL" id="JAOA01000046">
    <property type="protein sequence ID" value="ETZ96464.1"/>
    <property type="molecule type" value="Genomic_DNA"/>
</dbReference>
<protein>
    <submittedName>
        <fullName evidence="2">F420-dependent glucose-6-phosphate dehydrogenase Fgd2 domain protein</fullName>
    </submittedName>
</protein>
<gene>
    <name evidence="2" type="primary">fgd2</name>
    <name evidence="2" type="ORF">I545_6976</name>
</gene>
<evidence type="ECO:0000256" key="1">
    <source>
        <dbReference type="SAM" id="MobiDB-lite"/>
    </source>
</evidence>
<accession>X7XQK1</accession>
<comment type="caution">
    <text evidence="2">The sequence shown here is derived from an EMBL/GenBank/DDBJ whole genome shotgun (WGS) entry which is preliminary data.</text>
</comment>